<dbReference type="Pfam" id="PF04628">
    <property type="entry name" value="Sedlin_N"/>
    <property type="match status" value="1"/>
</dbReference>
<dbReference type="InterPro" id="IPR006722">
    <property type="entry name" value="Sedlin"/>
</dbReference>
<dbReference type="GO" id="GO:0006888">
    <property type="term" value="P:endoplasmic reticulum to Golgi vesicle-mediated transport"/>
    <property type="evidence" value="ECO:0007669"/>
    <property type="project" value="InterPro"/>
</dbReference>
<dbReference type="EnsemblFungi" id="FOXG_09403T0">
    <property type="protein sequence ID" value="FOXG_09403P0"/>
    <property type="gene ID" value="FOXG_09403"/>
</dbReference>
<dbReference type="GO" id="GO:0005737">
    <property type="term" value="C:cytoplasm"/>
    <property type="evidence" value="ECO:0007669"/>
    <property type="project" value="GOC"/>
</dbReference>
<protein>
    <recommendedName>
        <fullName evidence="3">Trafficking protein particle complex subunit 2</fullName>
    </recommendedName>
</protein>
<dbReference type="Gene3D" id="3.30.450.70">
    <property type="match status" value="1"/>
</dbReference>
<dbReference type="InterPro" id="IPR011012">
    <property type="entry name" value="Longin-like_dom_sf"/>
</dbReference>
<dbReference type="CDD" id="cd14825">
    <property type="entry name" value="TRAPPC2_sedlin"/>
    <property type="match status" value="1"/>
</dbReference>
<evidence type="ECO:0000313" key="1">
    <source>
        <dbReference type="EnsemblFungi" id="FOXG_09403P0"/>
    </source>
</evidence>
<organism evidence="1 2">
    <name type="scientific">Fusarium oxysporum (strain Fo5176)</name>
    <name type="common">Fusarium vascular wilt</name>
    <dbReference type="NCBI Taxonomy" id="660025"/>
    <lineage>
        <taxon>Eukaryota</taxon>
        <taxon>Fungi</taxon>
        <taxon>Dikarya</taxon>
        <taxon>Ascomycota</taxon>
        <taxon>Pezizomycotina</taxon>
        <taxon>Sordariomycetes</taxon>
        <taxon>Hypocreomycetidae</taxon>
        <taxon>Hypocreales</taxon>
        <taxon>Nectriaceae</taxon>
        <taxon>Fusarium</taxon>
        <taxon>Fusarium oxysporum species complex</taxon>
    </lineage>
</organism>
<sequence length="108" mass="12639">MSYYFAIVGTQDNPLFEHEFGTSKQGGDGQSRFSDQVRHLNQFILHSSLDIAEEVQWSHGQMYLKCIDKFFNNYISCFRHRRQRQISPAPSTHHPDRNIITVINCHRG</sequence>
<accession>A0A0D2XZH4</accession>
<reference evidence="2" key="1">
    <citation type="journal article" date="2012" name="Mol. Plant Microbe Interact.">
        <title>A highly conserved effector in Fusarium oxysporum is required for full virulence on Arabidopsis.</title>
        <authorList>
            <person name="Thatcher L.F."/>
            <person name="Gardiner D.M."/>
            <person name="Kazan K."/>
            <person name="Manners J."/>
        </authorList>
    </citation>
    <scope>NUCLEOTIDE SEQUENCE [LARGE SCALE GENOMIC DNA]</scope>
    <source>
        <strain evidence="2">Fo5176</strain>
    </source>
</reference>
<dbReference type="SUPFAM" id="SSF64356">
    <property type="entry name" value="SNARE-like"/>
    <property type="match status" value="1"/>
</dbReference>
<dbReference type="AlphaFoldDB" id="A0A0D2XZH4"/>
<name>A0A0D2XZH4_FUSOF</name>
<reference evidence="1" key="2">
    <citation type="submission" date="2025-08" db="UniProtKB">
        <authorList>
            <consortium name="EnsemblFungi"/>
        </authorList>
    </citation>
    <scope>IDENTIFICATION</scope>
    <source>
        <strain evidence="1">4287 / CBS 123668 / FGSC 9935 / NRRL 34936</strain>
    </source>
</reference>
<proteinExistence type="predicted"/>
<dbReference type="PANTHER" id="PTHR12403">
    <property type="entry name" value="TRAFFICKING PROTEIN PARTICLE COMPLEX SUBUNIT 2"/>
    <property type="match status" value="1"/>
</dbReference>
<evidence type="ECO:0008006" key="3">
    <source>
        <dbReference type="Google" id="ProtNLM"/>
    </source>
</evidence>
<dbReference type="Proteomes" id="UP000002489">
    <property type="component" value="Unassembled WGS sequence"/>
</dbReference>
<dbReference type="STRING" id="426428.A0A0D2XZH4"/>
<evidence type="ECO:0000313" key="2">
    <source>
        <dbReference type="Proteomes" id="UP000002489"/>
    </source>
</evidence>